<keyword evidence="2" id="KW-1133">Transmembrane helix</keyword>
<gene>
    <name evidence="3" type="ORF">HX095_00345</name>
</gene>
<dbReference type="Proteomes" id="UP001173578">
    <property type="component" value="Unassembled WGS sequence"/>
</dbReference>
<sequence>MSNKAFLDILFENRNKEYGAYQLRQVASQDLMKSLFVGIGIVALITGGTIYANNRTMQKSTIIYDDFVTVDLTKVDDVEPPKKEEVVPPKEDPPMEEKTIQLKTDQAKHIIPTPTESPKVEETIKSVDELKGKDLGAFDRDGDKSNGQVGGGKESDEGNKVGKQNTDIPEGPKTPDPVKPDVAITAKNAAVMAIYPGCESESKKGNAALTKCMSDKISKELGGELSDFAETASRNNIGSAVAKMQFIVNKNGEISQVKPLSGSNQDLGKEAKSALERINKQILRKGKKITPAKLEDGSDANLIFSIPVRFQTNE</sequence>
<evidence type="ECO:0000313" key="3">
    <source>
        <dbReference type="EMBL" id="MDM1549669.1"/>
    </source>
</evidence>
<evidence type="ECO:0008006" key="5">
    <source>
        <dbReference type="Google" id="ProtNLM"/>
    </source>
</evidence>
<feature type="compositionally biased region" description="Basic and acidic residues" evidence="1">
    <location>
        <begin position="131"/>
        <end position="144"/>
    </location>
</feature>
<name>A0AAW7DCF5_9FLAO</name>
<protein>
    <recommendedName>
        <fullName evidence="5">Energy transducer TonB</fullName>
    </recommendedName>
</protein>
<reference evidence="3" key="1">
    <citation type="submission" date="2020-06" db="EMBL/GenBank/DDBJ databases">
        <authorList>
            <person name="Dong N."/>
        </authorList>
    </citation>
    <scope>NUCLEOTIDE SEQUENCE</scope>
    <source>
        <strain evidence="3">210</strain>
    </source>
</reference>
<accession>A0AAW7DCF5</accession>
<organism evidence="3 4">
    <name type="scientific">Empedobacter falsenii</name>
    <dbReference type="NCBI Taxonomy" id="343874"/>
    <lineage>
        <taxon>Bacteria</taxon>
        <taxon>Pseudomonadati</taxon>
        <taxon>Bacteroidota</taxon>
        <taxon>Flavobacteriia</taxon>
        <taxon>Flavobacteriales</taxon>
        <taxon>Weeksellaceae</taxon>
        <taxon>Empedobacter</taxon>
    </lineage>
</organism>
<dbReference type="AlphaFoldDB" id="A0AAW7DCF5"/>
<keyword evidence="2" id="KW-0472">Membrane</keyword>
<reference evidence="3" key="2">
    <citation type="journal article" date="2022" name="Sci. Total Environ.">
        <title>Prevalence, transmission, and molecular epidemiology of tet(X)-positive bacteria among humans, animals, and environmental niches in China: An epidemiological, and genomic-based study.</title>
        <authorList>
            <person name="Dong N."/>
            <person name="Zeng Y."/>
            <person name="Cai C."/>
            <person name="Sun C."/>
            <person name="Lu J."/>
            <person name="Liu C."/>
            <person name="Zhou H."/>
            <person name="Sun Q."/>
            <person name="Shu L."/>
            <person name="Wang H."/>
            <person name="Wang Y."/>
            <person name="Wang S."/>
            <person name="Wu C."/>
            <person name="Chan E.W."/>
            <person name="Chen G."/>
            <person name="Shen Z."/>
            <person name="Chen S."/>
            <person name="Zhang R."/>
        </authorList>
    </citation>
    <scope>NUCLEOTIDE SEQUENCE</scope>
    <source>
        <strain evidence="3">210</strain>
    </source>
</reference>
<proteinExistence type="predicted"/>
<evidence type="ECO:0000256" key="1">
    <source>
        <dbReference type="SAM" id="MobiDB-lite"/>
    </source>
</evidence>
<feature type="region of interest" description="Disordered" evidence="1">
    <location>
        <begin position="131"/>
        <end position="180"/>
    </location>
</feature>
<dbReference type="EMBL" id="JACALR010000001">
    <property type="protein sequence ID" value="MDM1549669.1"/>
    <property type="molecule type" value="Genomic_DNA"/>
</dbReference>
<dbReference type="RefSeq" id="WP_286484574.1">
    <property type="nucleotide sequence ID" value="NZ_JACALR010000001.1"/>
</dbReference>
<evidence type="ECO:0000313" key="4">
    <source>
        <dbReference type="Proteomes" id="UP001173578"/>
    </source>
</evidence>
<feature type="transmembrane region" description="Helical" evidence="2">
    <location>
        <begin position="31"/>
        <end position="52"/>
    </location>
</feature>
<comment type="caution">
    <text evidence="3">The sequence shown here is derived from an EMBL/GenBank/DDBJ whole genome shotgun (WGS) entry which is preliminary data.</text>
</comment>
<keyword evidence="2" id="KW-0812">Transmembrane</keyword>
<dbReference type="Gene3D" id="3.30.1150.10">
    <property type="match status" value="1"/>
</dbReference>
<evidence type="ECO:0000256" key="2">
    <source>
        <dbReference type="SAM" id="Phobius"/>
    </source>
</evidence>